<comment type="caution">
    <text evidence="5">The sequence shown here is derived from an EMBL/GenBank/DDBJ whole genome shotgun (WGS) entry which is preliminary data.</text>
</comment>
<feature type="domain" description="ABC transporter" evidence="4">
    <location>
        <begin position="6"/>
        <end position="241"/>
    </location>
</feature>
<dbReference type="RefSeq" id="WP_343993844.1">
    <property type="nucleotide sequence ID" value="NZ_BAAALG010000008.1"/>
</dbReference>
<evidence type="ECO:0000313" key="6">
    <source>
        <dbReference type="Proteomes" id="UP001501581"/>
    </source>
</evidence>
<proteinExistence type="predicted"/>
<dbReference type="PROSITE" id="PS50893">
    <property type="entry name" value="ABC_TRANSPORTER_2"/>
    <property type="match status" value="1"/>
</dbReference>
<name>A0ABP4EB55_9ACTN</name>
<evidence type="ECO:0000256" key="2">
    <source>
        <dbReference type="ARBA" id="ARBA00022741"/>
    </source>
</evidence>
<dbReference type="InterPro" id="IPR003439">
    <property type="entry name" value="ABC_transporter-like_ATP-bd"/>
</dbReference>
<dbReference type="Pfam" id="PF12399">
    <property type="entry name" value="BCA_ABC_TP_C"/>
    <property type="match status" value="1"/>
</dbReference>
<dbReference type="InterPro" id="IPR051120">
    <property type="entry name" value="ABC_AA/LPS_Transport"/>
</dbReference>
<dbReference type="Proteomes" id="UP001501581">
    <property type="component" value="Unassembled WGS sequence"/>
</dbReference>
<organism evidence="5 6">
    <name type="scientific">Nocardioides dubius</name>
    <dbReference type="NCBI Taxonomy" id="317019"/>
    <lineage>
        <taxon>Bacteria</taxon>
        <taxon>Bacillati</taxon>
        <taxon>Actinomycetota</taxon>
        <taxon>Actinomycetes</taxon>
        <taxon>Propionibacteriales</taxon>
        <taxon>Nocardioidaceae</taxon>
        <taxon>Nocardioides</taxon>
    </lineage>
</organism>
<dbReference type="EMBL" id="BAAALG010000008">
    <property type="protein sequence ID" value="GAA1101438.1"/>
    <property type="molecule type" value="Genomic_DNA"/>
</dbReference>
<dbReference type="Gene3D" id="3.40.50.300">
    <property type="entry name" value="P-loop containing nucleotide triphosphate hydrolases"/>
    <property type="match status" value="1"/>
</dbReference>
<protein>
    <submittedName>
        <fullName evidence="5">ABC transporter ATP-binding protein</fullName>
    </submittedName>
</protein>
<dbReference type="SMART" id="SM00382">
    <property type="entry name" value="AAA"/>
    <property type="match status" value="1"/>
</dbReference>
<keyword evidence="2" id="KW-0547">Nucleotide-binding</keyword>
<evidence type="ECO:0000256" key="3">
    <source>
        <dbReference type="ARBA" id="ARBA00022840"/>
    </source>
</evidence>
<dbReference type="GO" id="GO:0005524">
    <property type="term" value="F:ATP binding"/>
    <property type="evidence" value="ECO:0007669"/>
    <property type="project" value="UniProtKB-KW"/>
</dbReference>
<dbReference type="SUPFAM" id="SSF52540">
    <property type="entry name" value="P-loop containing nucleoside triphosphate hydrolases"/>
    <property type="match status" value="1"/>
</dbReference>
<dbReference type="InterPro" id="IPR003593">
    <property type="entry name" value="AAA+_ATPase"/>
</dbReference>
<dbReference type="Pfam" id="PF00005">
    <property type="entry name" value="ABC_tran"/>
    <property type="match status" value="1"/>
</dbReference>
<dbReference type="PANTHER" id="PTHR45772">
    <property type="entry name" value="CONSERVED COMPONENT OF ABC TRANSPORTER FOR NATURAL AMINO ACIDS-RELATED"/>
    <property type="match status" value="1"/>
</dbReference>
<evidence type="ECO:0000313" key="5">
    <source>
        <dbReference type="EMBL" id="GAA1101438.1"/>
    </source>
</evidence>
<evidence type="ECO:0000259" key="4">
    <source>
        <dbReference type="PROSITE" id="PS50893"/>
    </source>
</evidence>
<dbReference type="InterPro" id="IPR032823">
    <property type="entry name" value="BCA_ABC_TP_C"/>
</dbReference>
<dbReference type="InterPro" id="IPR027417">
    <property type="entry name" value="P-loop_NTPase"/>
</dbReference>
<keyword evidence="6" id="KW-1185">Reference proteome</keyword>
<keyword evidence="1" id="KW-0813">Transport</keyword>
<gene>
    <name evidence="5" type="ORF">GCM10009668_19600</name>
</gene>
<dbReference type="CDD" id="cd03219">
    <property type="entry name" value="ABC_Mj1267_LivG_branched"/>
    <property type="match status" value="1"/>
</dbReference>
<sequence>MSVSLLRVSSVSVRFGGLRALDDVSLDIRPGTITGLIGPNGAGKTTLFNVVAGIQRPTSGRVELAGRDVTRHAPQRRASLGLARTFQRLEVFGTLSVRENLLVGAESRRRWERSVRPHAIVDDVLTRLGLGGVEQALADQLPTGTQRLVELGRALATGPRLLLLDEGASGLDEHETAQMAALLRTLADEEGLTIALVEHDMPFVMGLSDTVVMLDHGQVVAAGTPAEVRSSAAVQAAYLGSSTTAGGA</sequence>
<accession>A0ABP4EB55</accession>
<keyword evidence="3 5" id="KW-0067">ATP-binding</keyword>
<evidence type="ECO:0000256" key="1">
    <source>
        <dbReference type="ARBA" id="ARBA00022448"/>
    </source>
</evidence>
<reference evidence="6" key="1">
    <citation type="journal article" date="2019" name="Int. J. Syst. Evol. Microbiol.">
        <title>The Global Catalogue of Microorganisms (GCM) 10K type strain sequencing project: providing services to taxonomists for standard genome sequencing and annotation.</title>
        <authorList>
            <consortium name="The Broad Institute Genomics Platform"/>
            <consortium name="The Broad Institute Genome Sequencing Center for Infectious Disease"/>
            <person name="Wu L."/>
            <person name="Ma J."/>
        </authorList>
    </citation>
    <scope>NUCLEOTIDE SEQUENCE [LARGE SCALE GENOMIC DNA]</scope>
    <source>
        <strain evidence="6">JCM 13008</strain>
    </source>
</reference>